<reference evidence="2" key="1">
    <citation type="journal article" date="2023" name="Science">
        <title>Genome structures resolve the early diversification of teleost fishes.</title>
        <authorList>
            <person name="Parey E."/>
            <person name="Louis A."/>
            <person name="Montfort J."/>
            <person name="Bouchez O."/>
            <person name="Roques C."/>
            <person name="Iampietro C."/>
            <person name="Lluch J."/>
            <person name="Castinel A."/>
            <person name="Donnadieu C."/>
            <person name="Desvignes T."/>
            <person name="Floi Bucao C."/>
            <person name="Jouanno E."/>
            <person name="Wen M."/>
            <person name="Mejri S."/>
            <person name="Dirks R."/>
            <person name="Jansen H."/>
            <person name="Henkel C."/>
            <person name="Chen W.J."/>
            <person name="Zahm M."/>
            <person name="Cabau C."/>
            <person name="Klopp C."/>
            <person name="Thompson A.W."/>
            <person name="Robinson-Rechavi M."/>
            <person name="Braasch I."/>
            <person name="Lecointre G."/>
            <person name="Bobe J."/>
            <person name="Postlethwait J.H."/>
            <person name="Berthelot C."/>
            <person name="Roest Crollius H."/>
            <person name="Guiguen Y."/>
        </authorList>
    </citation>
    <scope>NUCLEOTIDE SEQUENCE</scope>
    <source>
        <strain evidence="2">WJC10195</strain>
    </source>
</reference>
<accession>A0A9Q1FFY0</accession>
<evidence type="ECO:0000256" key="1">
    <source>
        <dbReference type="SAM" id="MobiDB-lite"/>
    </source>
</evidence>
<dbReference type="EMBL" id="JAINUF010000006">
    <property type="protein sequence ID" value="KAJ8357544.1"/>
    <property type="molecule type" value="Genomic_DNA"/>
</dbReference>
<sequence length="161" mass="16621">MNKGDCRDSLPQPGAIGPAELLSAVCDSGAEPRRLQTMGTDADLSAASKLGTRATVGSGGASVRTDQASRRCSHGPSPTLRAYRPDPMKQGCGRNSQLPRNTPECATAASVKKKCDSALKSERRSPSLRLSLGKSCQSSDRSSSENSGTTAPTGRTPGADS</sequence>
<name>A0A9Q1FFY0_SYNKA</name>
<keyword evidence="3" id="KW-1185">Reference proteome</keyword>
<evidence type="ECO:0000313" key="2">
    <source>
        <dbReference type="EMBL" id="KAJ8357544.1"/>
    </source>
</evidence>
<organism evidence="2 3">
    <name type="scientific">Synaphobranchus kaupii</name>
    <name type="common">Kaup's arrowtooth eel</name>
    <dbReference type="NCBI Taxonomy" id="118154"/>
    <lineage>
        <taxon>Eukaryota</taxon>
        <taxon>Metazoa</taxon>
        <taxon>Chordata</taxon>
        <taxon>Craniata</taxon>
        <taxon>Vertebrata</taxon>
        <taxon>Euteleostomi</taxon>
        <taxon>Actinopterygii</taxon>
        <taxon>Neopterygii</taxon>
        <taxon>Teleostei</taxon>
        <taxon>Anguilliformes</taxon>
        <taxon>Synaphobranchidae</taxon>
        <taxon>Synaphobranchus</taxon>
    </lineage>
</organism>
<gene>
    <name evidence="2" type="ORF">SKAU_G00203380</name>
</gene>
<dbReference type="Proteomes" id="UP001152622">
    <property type="component" value="Chromosome 6"/>
</dbReference>
<evidence type="ECO:0000313" key="3">
    <source>
        <dbReference type="Proteomes" id="UP001152622"/>
    </source>
</evidence>
<feature type="compositionally biased region" description="Low complexity" evidence="1">
    <location>
        <begin position="148"/>
        <end position="161"/>
    </location>
</feature>
<feature type="compositionally biased region" description="Polar residues" evidence="1">
    <location>
        <begin position="134"/>
        <end position="147"/>
    </location>
</feature>
<protein>
    <submittedName>
        <fullName evidence="2">Uncharacterized protein</fullName>
    </submittedName>
</protein>
<feature type="compositionally biased region" description="Basic and acidic residues" evidence="1">
    <location>
        <begin position="113"/>
        <end position="125"/>
    </location>
</feature>
<feature type="region of interest" description="Disordered" evidence="1">
    <location>
        <begin position="39"/>
        <end position="161"/>
    </location>
</feature>
<comment type="caution">
    <text evidence="2">The sequence shown here is derived from an EMBL/GenBank/DDBJ whole genome shotgun (WGS) entry which is preliminary data.</text>
</comment>
<proteinExistence type="predicted"/>
<dbReference type="AlphaFoldDB" id="A0A9Q1FFY0"/>